<dbReference type="EMBL" id="UXEP01000012">
    <property type="protein sequence ID" value="VDC42511.1"/>
    <property type="molecule type" value="Genomic_DNA"/>
</dbReference>
<proteinExistence type="predicted"/>
<dbReference type="InterPro" id="IPR024623">
    <property type="entry name" value="YtxH"/>
</dbReference>
<reference evidence="2 3" key="1">
    <citation type="submission" date="2018-10" db="EMBL/GenBank/DDBJ databases">
        <authorList>
            <consortium name="Molecular Microbiology and Infection Unit (UMMI)"/>
            <person name="Machado M."/>
        </authorList>
    </citation>
    <scope>NUCLEOTIDE SEQUENCE [LARGE SCALE GENOMIC DNA]</scope>
    <source>
        <strain evidence="2">FMV2238.02</strain>
    </source>
</reference>
<dbReference type="Pfam" id="PF12732">
    <property type="entry name" value="YtxH"/>
    <property type="match status" value="1"/>
</dbReference>
<feature type="signal peptide" evidence="1">
    <location>
        <begin position="1"/>
        <end position="18"/>
    </location>
</feature>
<evidence type="ECO:0008006" key="4">
    <source>
        <dbReference type="Google" id="ProtNLM"/>
    </source>
</evidence>
<sequence precursor="true">MSKLFRTLIVGAASGAAAAYFLSTEKGKALKNRAEKAYQAYKENPDDYHQFAKEKGSEYSHLARDTFYDVKDKLVTGELTKEEILGLLKDKTTAFVQKTKETLADIDAKENPDDVIIDLNEEDIIIDYTELNDQASEAETSQNQS</sequence>
<evidence type="ECO:0000256" key="1">
    <source>
        <dbReference type="SAM" id="SignalP"/>
    </source>
</evidence>
<dbReference type="Proteomes" id="UP000280759">
    <property type="component" value="Unassembled WGS sequence"/>
</dbReference>
<name>A0A3P5Y244_STRCB</name>
<protein>
    <recommendedName>
        <fullName evidence="4">YtxH domain-containing protein</fullName>
    </recommendedName>
</protein>
<evidence type="ECO:0000313" key="2">
    <source>
        <dbReference type="EMBL" id="VDC42511.1"/>
    </source>
</evidence>
<keyword evidence="3" id="KW-1185">Reference proteome</keyword>
<gene>
    <name evidence="2" type="ORF">FMV2238Y02_09580</name>
</gene>
<evidence type="ECO:0000313" key="3">
    <source>
        <dbReference type="Proteomes" id="UP000280759"/>
    </source>
</evidence>
<dbReference type="RefSeq" id="WP_125074194.1">
    <property type="nucleotide sequence ID" value="NZ_CP053792.1"/>
</dbReference>
<dbReference type="AlphaFoldDB" id="A0A3P5Y244"/>
<accession>A0A3P5Y244</accession>
<organism evidence="2 3">
    <name type="scientific">Streptococcus canis</name>
    <dbReference type="NCBI Taxonomy" id="1329"/>
    <lineage>
        <taxon>Bacteria</taxon>
        <taxon>Bacillati</taxon>
        <taxon>Bacillota</taxon>
        <taxon>Bacilli</taxon>
        <taxon>Lactobacillales</taxon>
        <taxon>Streptococcaceae</taxon>
        <taxon>Streptococcus</taxon>
    </lineage>
</organism>
<feature type="chain" id="PRO_5018331632" description="YtxH domain-containing protein" evidence="1">
    <location>
        <begin position="19"/>
        <end position="145"/>
    </location>
</feature>
<keyword evidence="1" id="KW-0732">Signal</keyword>